<sequence length="143" mass="15312">MEAARSHPQTPLPPLHFLRALKELRSLLSELSSLTHADQLWGIQTLRSQLSFAFQTPSSLVEPLNQVDLAACWLDAICEAAEAGWGGLRGQAAFPGPSRGADRSAARLYELTADISDAVGVWRRAGSSSAPLNQAPNPEALPT</sequence>
<proteinExistence type="predicted"/>
<dbReference type="RefSeq" id="WP_338181634.1">
    <property type="nucleotide sequence ID" value="NZ_JAEKNQ010000056.1"/>
</dbReference>
<name>A0A934KK50_9BACT</name>
<dbReference type="EMBL" id="JAEKNQ010000056">
    <property type="protein sequence ID" value="MBJ7604268.1"/>
    <property type="molecule type" value="Genomic_DNA"/>
</dbReference>
<evidence type="ECO:0000313" key="1">
    <source>
        <dbReference type="EMBL" id="MBJ7604268.1"/>
    </source>
</evidence>
<gene>
    <name evidence="1" type="ORF">JF888_13935</name>
</gene>
<evidence type="ECO:0000313" key="2">
    <source>
        <dbReference type="Proteomes" id="UP000620075"/>
    </source>
</evidence>
<protein>
    <submittedName>
        <fullName evidence="1">Uncharacterized protein</fullName>
    </submittedName>
</protein>
<accession>A0A934KK50</accession>
<dbReference type="AlphaFoldDB" id="A0A934KK50"/>
<comment type="caution">
    <text evidence="1">The sequence shown here is derived from an EMBL/GenBank/DDBJ whole genome shotgun (WGS) entry which is preliminary data.</text>
</comment>
<dbReference type="Proteomes" id="UP000620075">
    <property type="component" value="Unassembled WGS sequence"/>
</dbReference>
<organism evidence="1 2">
    <name type="scientific">Candidatus Dormiibacter inghamiae</name>
    <dbReference type="NCBI Taxonomy" id="3127013"/>
    <lineage>
        <taxon>Bacteria</taxon>
        <taxon>Bacillati</taxon>
        <taxon>Candidatus Dormiibacterota</taxon>
        <taxon>Candidatus Dormibacteria</taxon>
        <taxon>Candidatus Dormibacterales</taxon>
        <taxon>Candidatus Dormibacteraceae</taxon>
        <taxon>Candidatus Dormiibacter</taxon>
    </lineage>
</organism>
<reference evidence="1 2" key="1">
    <citation type="submission" date="2020-10" db="EMBL/GenBank/DDBJ databases">
        <title>Ca. Dormibacterota MAGs.</title>
        <authorList>
            <person name="Montgomery K."/>
        </authorList>
    </citation>
    <scope>NUCLEOTIDE SEQUENCE [LARGE SCALE GENOMIC DNA]</scope>
    <source>
        <strain evidence="1">SC8811_S16_3</strain>
    </source>
</reference>